<dbReference type="SUPFAM" id="SSF52518">
    <property type="entry name" value="Thiamin diphosphate-binding fold (THDP-binding)"/>
    <property type="match status" value="2"/>
</dbReference>
<dbReference type="GO" id="GO:0019288">
    <property type="term" value="P:isopentenyl diphosphate biosynthetic process, methylerythritol 4-phosphate pathway"/>
    <property type="evidence" value="ECO:0007669"/>
    <property type="project" value="TreeGrafter"/>
</dbReference>
<evidence type="ECO:0000313" key="13">
    <source>
        <dbReference type="Proteomes" id="UP000480122"/>
    </source>
</evidence>
<dbReference type="InterPro" id="IPR029061">
    <property type="entry name" value="THDP-binding"/>
</dbReference>
<gene>
    <name evidence="10 12" type="primary">dxs</name>
    <name evidence="12" type="ORF">GLX25_14925</name>
</gene>
<feature type="binding site" evidence="10">
    <location>
        <position position="145"/>
    </location>
    <ligand>
        <name>Mg(2+)</name>
        <dbReference type="ChEBI" id="CHEBI:18420"/>
    </ligand>
</feature>
<evidence type="ECO:0000256" key="3">
    <source>
        <dbReference type="ARBA" id="ARBA00011738"/>
    </source>
</evidence>
<dbReference type="SMART" id="SM00861">
    <property type="entry name" value="Transket_pyr"/>
    <property type="match status" value="1"/>
</dbReference>
<feature type="binding site" evidence="10">
    <location>
        <position position="175"/>
    </location>
    <ligand>
        <name>thiamine diphosphate</name>
        <dbReference type="ChEBI" id="CHEBI:58937"/>
    </ligand>
</feature>
<keyword evidence="13" id="KW-1185">Reference proteome</keyword>
<comment type="similarity">
    <text evidence="2 10">Belongs to the transketolase family. DXPS subfamily.</text>
</comment>
<dbReference type="Pfam" id="PF13292">
    <property type="entry name" value="DXP_synthase_N"/>
    <property type="match status" value="1"/>
</dbReference>
<dbReference type="GO" id="GO:0016114">
    <property type="term" value="P:terpenoid biosynthetic process"/>
    <property type="evidence" value="ECO:0007669"/>
    <property type="project" value="UniProtKB-UniRule"/>
</dbReference>
<dbReference type="AlphaFoldDB" id="A0A7C9HVP4"/>
<dbReference type="GO" id="GO:0009228">
    <property type="term" value="P:thiamine biosynthetic process"/>
    <property type="evidence" value="ECO:0007669"/>
    <property type="project" value="UniProtKB-UniRule"/>
</dbReference>
<dbReference type="GO" id="GO:0008661">
    <property type="term" value="F:1-deoxy-D-xylulose-5-phosphate synthase activity"/>
    <property type="evidence" value="ECO:0007669"/>
    <property type="project" value="UniProtKB-UniRule"/>
</dbReference>
<feature type="domain" description="Transketolase-like pyrimidine-binding" evidence="11">
    <location>
        <begin position="318"/>
        <end position="482"/>
    </location>
</feature>
<feature type="binding site" evidence="10">
    <location>
        <begin position="146"/>
        <end position="147"/>
    </location>
    <ligand>
        <name>thiamine diphosphate</name>
        <dbReference type="ChEBI" id="CHEBI:58937"/>
    </ligand>
</feature>
<dbReference type="PANTHER" id="PTHR43322:SF5">
    <property type="entry name" value="1-DEOXY-D-XYLULOSE-5-PHOSPHATE SYNTHASE, CHLOROPLASTIC"/>
    <property type="match status" value="1"/>
</dbReference>
<sequence length="647" mass="69623">MRLLDTIRGPRDLDALSYDQVEELAREIREVLVADVSKTGGHLGPNLGVVELTLAIHRVFQSPRDPIIFDTGHQSYVHKLLTGRKDFSTLRQTGGLAGYPQRSESEHDVVESSHASSSLSWADGISKAFEMTGQGDRHVVAVVGDGALTGGMTWEALNNISDDNTRNLVVVVNDNGRSYAPTIGGMARFLNSVRTKQSYRSLHLKSRSAFDRLGSPGQAIYRGVRGGLHGFLSRVSGNEALYSNLDIKYIGPIDGHDERALEEALRQAKDYGAPVIVHTITEKGRGYEPARRDAADQFHAVGQIDPETGESLETASAPSWTSVFADELVTLAERDERLVGITAAMLRPTGLHRMAERFPGRVFDVGIAEQHAVTSAAGLAFGGLHPVVAVYATFINRAFDQVLMDVALHRAGVTFVLDRAGVTGPDGPSHHGVWDLSILQVVPGIRLAAPRDSVRLAEELAEAVRIGDAPTVLRFPKGTVGTEYDAVRRTYDGVDVLAESDRRDVLIVTVGPMAGIGLEVASKLEAQGIGATVVDPRWVVPVPESVVSLAGEYRIVVSIEDGIRVGGIGTRIRQDLREAGVDTAVTEVGLPDEFLDHGSRADILERVGLTPQHIARDVTGMVLGSKLPHARNAGIDVPTDTGAQPRV</sequence>
<evidence type="ECO:0000256" key="8">
    <source>
        <dbReference type="ARBA" id="ARBA00023052"/>
    </source>
</evidence>
<dbReference type="UniPathway" id="UPA00064">
    <property type="reaction ID" value="UER00091"/>
</dbReference>
<comment type="cofactor">
    <cofactor evidence="10">
        <name>Mg(2+)</name>
        <dbReference type="ChEBI" id="CHEBI:18420"/>
    </cofactor>
    <text evidence="10">Binds 1 Mg(2+) ion per subunit.</text>
</comment>
<keyword evidence="4 10" id="KW-0808">Transferase</keyword>
<dbReference type="InterPro" id="IPR005475">
    <property type="entry name" value="Transketolase-like_Pyr-bd"/>
</dbReference>
<keyword evidence="8 10" id="KW-0786">Thiamine pyrophosphate</keyword>
<dbReference type="Pfam" id="PF02780">
    <property type="entry name" value="Transketolase_C"/>
    <property type="match status" value="1"/>
</dbReference>
<evidence type="ECO:0000256" key="7">
    <source>
        <dbReference type="ARBA" id="ARBA00022977"/>
    </source>
</evidence>
<dbReference type="FunFam" id="3.40.50.970:FF:000005">
    <property type="entry name" value="1-deoxy-D-xylulose-5-phosphate synthase"/>
    <property type="match status" value="1"/>
</dbReference>
<keyword evidence="7 10" id="KW-0784">Thiamine biosynthesis</keyword>
<evidence type="ECO:0000256" key="5">
    <source>
        <dbReference type="ARBA" id="ARBA00022723"/>
    </source>
</evidence>
<feature type="binding site" evidence="10">
    <location>
        <position position="175"/>
    </location>
    <ligand>
        <name>Mg(2+)</name>
        <dbReference type="ChEBI" id="CHEBI:18420"/>
    </ligand>
</feature>
<dbReference type="Gene3D" id="3.40.50.970">
    <property type="match status" value="2"/>
</dbReference>
<dbReference type="InterPro" id="IPR009014">
    <property type="entry name" value="Transketo_C/PFOR_II"/>
</dbReference>
<keyword evidence="6 10" id="KW-0460">Magnesium</keyword>
<organism evidence="12 13">
    <name type="scientific">Agromyces luteolus</name>
    <dbReference type="NCBI Taxonomy" id="88373"/>
    <lineage>
        <taxon>Bacteria</taxon>
        <taxon>Bacillati</taxon>
        <taxon>Actinomycetota</taxon>
        <taxon>Actinomycetes</taxon>
        <taxon>Micrococcales</taxon>
        <taxon>Microbacteriaceae</taxon>
        <taxon>Agromyces</taxon>
    </lineage>
</organism>
<keyword evidence="5 10" id="KW-0479">Metal-binding</keyword>
<dbReference type="OrthoDB" id="9803371at2"/>
<evidence type="ECO:0000256" key="10">
    <source>
        <dbReference type="HAMAP-Rule" id="MF_00315"/>
    </source>
</evidence>
<evidence type="ECO:0000256" key="2">
    <source>
        <dbReference type="ARBA" id="ARBA00011081"/>
    </source>
</evidence>
<dbReference type="NCBIfam" id="NF003933">
    <property type="entry name" value="PRK05444.2-2"/>
    <property type="match status" value="1"/>
</dbReference>
<comment type="cofactor">
    <cofactor evidence="10">
        <name>thiamine diphosphate</name>
        <dbReference type="ChEBI" id="CHEBI:58937"/>
    </cofactor>
    <text evidence="10">Binds 1 thiamine pyrophosphate per subunit.</text>
</comment>
<dbReference type="CDD" id="cd07033">
    <property type="entry name" value="TPP_PYR_DXS_TK_like"/>
    <property type="match status" value="1"/>
</dbReference>
<evidence type="ECO:0000256" key="1">
    <source>
        <dbReference type="ARBA" id="ARBA00004980"/>
    </source>
</evidence>
<comment type="catalytic activity">
    <reaction evidence="10">
        <text>D-glyceraldehyde 3-phosphate + pyruvate + H(+) = 1-deoxy-D-xylulose 5-phosphate + CO2</text>
        <dbReference type="Rhea" id="RHEA:12605"/>
        <dbReference type="ChEBI" id="CHEBI:15361"/>
        <dbReference type="ChEBI" id="CHEBI:15378"/>
        <dbReference type="ChEBI" id="CHEBI:16526"/>
        <dbReference type="ChEBI" id="CHEBI:57792"/>
        <dbReference type="ChEBI" id="CHEBI:59776"/>
        <dbReference type="EC" id="2.2.1.7"/>
    </reaction>
</comment>
<dbReference type="GO" id="GO:0000287">
    <property type="term" value="F:magnesium ion binding"/>
    <property type="evidence" value="ECO:0007669"/>
    <property type="project" value="UniProtKB-UniRule"/>
</dbReference>
<dbReference type="Gene3D" id="3.40.50.920">
    <property type="match status" value="1"/>
</dbReference>
<dbReference type="HAMAP" id="MF_00315">
    <property type="entry name" value="DXP_synth"/>
    <property type="match status" value="1"/>
</dbReference>
<name>A0A7C9HVP4_9MICO</name>
<dbReference type="GO" id="GO:0005829">
    <property type="term" value="C:cytosol"/>
    <property type="evidence" value="ECO:0007669"/>
    <property type="project" value="TreeGrafter"/>
</dbReference>
<feature type="binding site" evidence="10">
    <location>
        <position position="73"/>
    </location>
    <ligand>
        <name>thiamine diphosphate</name>
        <dbReference type="ChEBI" id="CHEBI:58937"/>
    </ligand>
</feature>
<comment type="caution">
    <text evidence="12">The sequence shown here is derived from an EMBL/GenBank/DDBJ whole genome shotgun (WGS) entry which is preliminary data.</text>
</comment>
<dbReference type="SUPFAM" id="SSF52922">
    <property type="entry name" value="TK C-terminal domain-like"/>
    <property type="match status" value="1"/>
</dbReference>
<evidence type="ECO:0000313" key="12">
    <source>
        <dbReference type="EMBL" id="MUN08405.1"/>
    </source>
</evidence>
<evidence type="ECO:0000256" key="6">
    <source>
        <dbReference type="ARBA" id="ARBA00022842"/>
    </source>
</evidence>
<evidence type="ECO:0000256" key="9">
    <source>
        <dbReference type="ARBA" id="ARBA00023229"/>
    </source>
</evidence>
<dbReference type="EMBL" id="WODA01000025">
    <property type="protein sequence ID" value="MUN08405.1"/>
    <property type="molecule type" value="Genomic_DNA"/>
</dbReference>
<dbReference type="RefSeq" id="WP_155843317.1">
    <property type="nucleotide sequence ID" value="NZ_BAAAIA010000008.1"/>
</dbReference>
<reference evidence="12 13" key="1">
    <citation type="submission" date="2019-11" db="EMBL/GenBank/DDBJ databases">
        <title>Agromyces kandeliae sp. nov., isolated from mangrove soil.</title>
        <authorList>
            <person name="Wang R."/>
        </authorList>
    </citation>
    <scope>NUCLEOTIDE SEQUENCE [LARGE SCALE GENOMIC DNA]</scope>
    <source>
        <strain evidence="12 13">JCM 11431</strain>
    </source>
</reference>
<comment type="pathway">
    <text evidence="1 10">Metabolic intermediate biosynthesis; 1-deoxy-D-xylulose 5-phosphate biosynthesis; 1-deoxy-D-xylulose 5-phosphate from D-glyceraldehyde 3-phosphate and pyruvate: step 1/1.</text>
</comment>
<dbReference type="Pfam" id="PF02779">
    <property type="entry name" value="Transket_pyr"/>
    <property type="match status" value="1"/>
</dbReference>
<dbReference type="InterPro" id="IPR033248">
    <property type="entry name" value="Transketolase_C"/>
</dbReference>
<dbReference type="Proteomes" id="UP000480122">
    <property type="component" value="Unassembled WGS sequence"/>
</dbReference>
<comment type="function">
    <text evidence="10">Catalyzes the acyloin condensation reaction between C atoms 2 and 3 of pyruvate and glyceraldehyde 3-phosphate to yield 1-deoxy-D-xylulose-5-phosphate (DXP).</text>
</comment>
<proteinExistence type="inferred from homology"/>
<dbReference type="InterPro" id="IPR020826">
    <property type="entry name" value="Transketolase_BS"/>
</dbReference>
<dbReference type="PROSITE" id="PS00802">
    <property type="entry name" value="TRANSKETOLASE_2"/>
    <property type="match status" value="1"/>
</dbReference>
<feature type="binding site" evidence="10">
    <location>
        <position position="369"/>
    </location>
    <ligand>
        <name>thiamine diphosphate</name>
        <dbReference type="ChEBI" id="CHEBI:58937"/>
    </ligand>
</feature>
<comment type="subunit">
    <text evidence="3 10">Homodimer.</text>
</comment>
<dbReference type="CDD" id="cd02007">
    <property type="entry name" value="TPP_DXS"/>
    <property type="match status" value="1"/>
</dbReference>
<dbReference type="InterPro" id="IPR005477">
    <property type="entry name" value="Dxylulose-5-P_synthase"/>
</dbReference>
<dbReference type="NCBIfam" id="TIGR00204">
    <property type="entry name" value="dxs"/>
    <property type="match status" value="1"/>
</dbReference>
<dbReference type="PANTHER" id="PTHR43322">
    <property type="entry name" value="1-D-DEOXYXYLULOSE 5-PHOSPHATE SYNTHASE-RELATED"/>
    <property type="match status" value="1"/>
</dbReference>
<evidence type="ECO:0000259" key="11">
    <source>
        <dbReference type="SMART" id="SM00861"/>
    </source>
</evidence>
<feature type="binding site" evidence="10">
    <location>
        <position position="287"/>
    </location>
    <ligand>
        <name>thiamine diphosphate</name>
        <dbReference type="ChEBI" id="CHEBI:58937"/>
    </ligand>
</feature>
<dbReference type="EC" id="2.2.1.7" evidence="10"/>
<keyword evidence="9 10" id="KW-0414">Isoprene biosynthesis</keyword>
<evidence type="ECO:0000256" key="4">
    <source>
        <dbReference type="ARBA" id="ARBA00022679"/>
    </source>
</evidence>
<feature type="binding site" evidence="10">
    <location>
        <begin position="113"/>
        <end position="115"/>
    </location>
    <ligand>
        <name>thiamine diphosphate</name>
        <dbReference type="ChEBI" id="CHEBI:58937"/>
    </ligand>
</feature>
<accession>A0A7C9HVP4</accession>
<dbReference type="GO" id="GO:0030976">
    <property type="term" value="F:thiamine pyrophosphate binding"/>
    <property type="evidence" value="ECO:0007669"/>
    <property type="project" value="UniProtKB-UniRule"/>
</dbReference>
<protein>
    <recommendedName>
        <fullName evidence="10">1-deoxy-D-xylulose-5-phosphate synthase</fullName>
        <ecNumber evidence="10">2.2.1.7</ecNumber>
    </recommendedName>
    <alternativeName>
        <fullName evidence="10">1-deoxyxylulose-5-phosphate synthase</fullName>
        <shortName evidence="10">DXP synthase</shortName>
        <shortName evidence="10">DXPS</shortName>
    </alternativeName>
</protein>